<name>A0A478ECU6_TALPI</name>
<evidence type="ECO:0000259" key="2">
    <source>
        <dbReference type="PROSITE" id="PS50217"/>
    </source>
</evidence>
<dbReference type="InterPro" id="IPR004827">
    <property type="entry name" value="bZIP"/>
</dbReference>
<dbReference type="CDD" id="cd14688">
    <property type="entry name" value="bZIP_YAP"/>
    <property type="match status" value="1"/>
</dbReference>
<feature type="coiled-coil region" evidence="1">
    <location>
        <begin position="53"/>
        <end position="80"/>
    </location>
</feature>
<evidence type="ECO:0000256" key="1">
    <source>
        <dbReference type="SAM" id="Coils"/>
    </source>
</evidence>
<dbReference type="InterPro" id="IPR046347">
    <property type="entry name" value="bZIP_sf"/>
</dbReference>
<dbReference type="PROSITE" id="PS00036">
    <property type="entry name" value="BZIP_BASIC"/>
    <property type="match status" value="1"/>
</dbReference>
<feature type="domain" description="BZIP" evidence="2">
    <location>
        <begin position="40"/>
        <end position="98"/>
    </location>
</feature>
<keyword evidence="4" id="KW-1185">Reference proteome</keyword>
<accession>A0A478ECU6</accession>
<sequence length="154" mass="18013">MEDQWDLMLGSPTAKHGASPFMPEVEYPSLPLDLLCGLARRRIQNREAQRRFRERKEQRKNSLQKNAEELHRDYQTLLTQYADTVSDVTRLVQENGVLRFEIRKLRQQWRLLLTIIQRLQGSQSPGASRESAFNFDDVQDYLEDLGIKKLVVIG</sequence>
<proteinExistence type="predicted"/>
<dbReference type="SMART" id="SM00338">
    <property type="entry name" value="BRLZ"/>
    <property type="match status" value="1"/>
</dbReference>
<dbReference type="PROSITE" id="PS50217">
    <property type="entry name" value="BZIP"/>
    <property type="match status" value="1"/>
</dbReference>
<dbReference type="SUPFAM" id="SSF57959">
    <property type="entry name" value="Leucine zipper domain"/>
    <property type="match status" value="1"/>
</dbReference>
<protein>
    <submittedName>
        <fullName evidence="3">BZIP transcription factor</fullName>
    </submittedName>
</protein>
<reference evidence="4" key="1">
    <citation type="journal article" date="2015" name="Genome Announc.">
        <title>Draft genome sequence of Talaromyces cellulolyticus strain Y-94, a source of lignocellulosic biomass-degrading enzymes.</title>
        <authorList>
            <person name="Fujii T."/>
            <person name="Koike H."/>
            <person name="Sawayama S."/>
            <person name="Yano S."/>
            <person name="Inoue H."/>
        </authorList>
    </citation>
    <scope>NUCLEOTIDE SEQUENCE [LARGE SCALE GENOMIC DNA]</scope>
    <source>
        <strain evidence="4">Y-94</strain>
    </source>
</reference>
<evidence type="ECO:0000313" key="4">
    <source>
        <dbReference type="Proteomes" id="UP000053095"/>
    </source>
</evidence>
<dbReference type="Proteomes" id="UP000053095">
    <property type="component" value="Unassembled WGS sequence"/>
</dbReference>
<dbReference type="AlphaFoldDB" id="A0A478ECU6"/>
<dbReference type="Pfam" id="PF07716">
    <property type="entry name" value="bZIP_2"/>
    <property type="match status" value="1"/>
</dbReference>
<evidence type="ECO:0000313" key="3">
    <source>
        <dbReference type="EMBL" id="GAM43107.1"/>
    </source>
</evidence>
<dbReference type="Gene3D" id="1.20.5.170">
    <property type="match status" value="1"/>
</dbReference>
<gene>
    <name evidence="3" type="ORF">TCE0_044f17648</name>
</gene>
<organism evidence="3 4">
    <name type="scientific">Talaromyces pinophilus</name>
    <name type="common">Penicillium pinophilum</name>
    <dbReference type="NCBI Taxonomy" id="128442"/>
    <lineage>
        <taxon>Eukaryota</taxon>
        <taxon>Fungi</taxon>
        <taxon>Dikarya</taxon>
        <taxon>Ascomycota</taxon>
        <taxon>Pezizomycotina</taxon>
        <taxon>Eurotiomycetes</taxon>
        <taxon>Eurotiomycetidae</taxon>
        <taxon>Eurotiales</taxon>
        <taxon>Trichocomaceae</taxon>
        <taxon>Talaromyces</taxon>
        <taxon>Talaromyces sect. Talaromyces</taxon>
    </lineage>
</organism>
<dbReference type="EMBL" id="DF933840">
    <property type="protein sequence ID" value="GAM43107.1"/>
    <property type="molecule type" value="Genomic_DNA"/>
</dbReference>
<keyword evidence="1" id="KW-0175">Coiled coil</keyword>
<dbReference type="GO" id="GO:0003700">
    <property type="term" value="F:DNA-binding transcription factor activity"/>
    <property type="evidence" value="ECO:0007669"/>
    <property type="project" value="InterPro"/>
</dbReference>